<dbReference type="SUPFAM" id="SSF57667">
    <property type="entry name" value="beta-beta-alpha zinc fingers"/>
    <property type="match status" value="1"/>
</dbReference>
<dbReference type="PROSITE" id="PS00028">
    <property type="entry name" value="ZINC_FINGER_C2H2_1"/>
    <property type="match status" value="2"/>
</dbReference>
<dbReference type="GO" id="GO:0042273">
    <property type="term" value="P:ribosomal large subunit biogenesis"/>
    <property type="evidence" value="ECO:0007669"/>
    <property type="project" value="UniProtKB-ARBA"/>
</dbReference>
<keyword evidence="3" id="KW-0690">Ribosome biogenesis</keyword>
<dbReference type="AlphaFoldDB" id="A0A9P7BF12"/>
<dbReference type="SMART" id="SM00451">
    <property type="entry name" value="ZnF_U1"/>
    <property type="match status" value="1"/>
</dbReference>
<dbReference type="SMART" id="SM00355">
    <property type="entry name" value="ZnF_C2H2"/>
    <property type="match status" value="3"/>
</dbReference>
<feature type="region of interest" description="Disordered" evidence="9">
    <location>
        <begin position="157"/>
        <end position="179"/>
    </location>
</feature>
<dbReference type="InterPro" id="IPR041661">
    <property type="entry name" value="ZN622/Rei1/Reh1_Znf-C2H2"/>
</dbReference>
<evidence type="ECO:0000256" key="8">
    <source>
        <dbReference type="ARBA" id="ARBA00034126"/>
    </source>
</evidence>
<evidence type="ECO:0000256" key="2">
    <source>
        <dbReference type="ARBA" id="ARBA00022490"/>
    </source>
</evidence>
<dbReference type="PANTHER" id="PTHR13182:SF8">
    <property type="entry name" value="CYTOPLASMIC 60S SUBUNIT BIOGENESIS FACTOR ZNF622"/>
    <property type="match status" value="1"/>
</dbReference>
<dbReference type="Proteomes" id="UP000697127">
    <property type="component" value="Unassembled WGS sequence"/>
</dbReference>
<evidence type="ECO:0000259" key="10">
    <source>
        <dbReference type="PROSITE" id="PS00028"/>
    </source>
</evidence>
<dbReference type="GO" id="GO:0003676">
    <property type="term" value="F:nucleic acid binding"/>
    <property type="evidence" value="ECO:0007669"/>
    <property type="project" value="InterPro"/>
</dbReference>
<keyword evidence="2" id="KW-0963">Cytoplasm</keyword>
<organism evidence="11 12">
    <name type="scientific">Pichia californica</name>
    <dbReference type="NCBI Taxonomy" id="460514"/>
    <lineage>
        <taxon>Eukaryota</taxon>
        <taxon>Fungi</taxon>
        <taxon>Dikarya</taxon>
        <taxon>Ascomycota</taxon>
        <taxon>Saccharomycotina</taxon>
        <taxon>Pichiomycetes</taxon>
        <taxon>Pichiales</taxon>
        <taxon>Pichiaceae</taxon>
        <taxon>Pichia</taxon>
    </lineage>
</organism>
<keyword evidence="7" id="KW-0862">Zinc</keyword>
<feature type="compositionally biased region" description="Basic and acidic residues" evidence="9">
    <location>
        <begin position="158"/>
        <end position="168"/>
    </location>
</feature>
<evidence type="ECO:0000256" key="1">
    <source>
        <dbReference type="ARBA" id="ARBA00004496"/>
    </source>
</evidence>
<comment type="similarity">
    <text evidence="8">Belongs to the REI1 family.</text>
</comment>
<sequence>MLPHSTNNNTRYTCLSCQIQFASTDLQRMHMKTEWHRYNLKRRVAQLAPVSNEIFQVKVAHIKDQIQYDEFGFIIEEPKNKPKKKEKNTLRYDLLNRGREKFINKPFNNTRDDSPAGSEISEISTGAFSLGTLKSHSDFEYDTDDIRSEISHGTLNRNKIDSDYHTDDYNTEDYPTDYDQDVGIDEEEEEDDDEPLELNDCFYCGTKFENINNNLNHMTINHGLYIPEIKYLEDKDGLIRLLSDTVVLDKECIKCGFHSNKLLGIRQHIIAKGHACIPYETKEERLLFKRFYNFGIKEEEKQEGNSDKELEENFKDDFDDDEGEFTTALIDSSGVELSLPNGSRLGHRSMTRYYRQNFPRSDRRLSEE</sequence>
<dbReference type="EMBL" id="PUHW01000300">
    <property type="protein sequence ID" value="KAG0687199.1"/>
    <property type="molecule type" value="Genomic_DNA"/>
</dbReference>
<dbReference type="InterPro" id="IPR013087">
    <property type="entry name" value="Znf_C2H2_type"/>
</dbReference>
<keyword evidence="5" id="KW-0677">Repeat</keyword>
<dbReference type="OrthoDB" id="19329at2759"/>
<keyword evidence="12" id="KW-1185">Reference proteome</keyword>
<keyword evidence="6" id="KW-0863">Zinc-finger</keyword>
<evidence type="ECO:0000256" key="5">
    <source>
        <dbReference type="ARBA" id="ARBA00022737"/>
    </source>
</evidence>
<evidence type="ECO:0000256" key="3">
    <source>
        <dbReference type="ARBA" id="ARBA00022517"/>
    </source>
</evidence>
<evidence type="ECO:0000256" key="4">
    <source>
        <dbReference type="ARBA" id="ARBA00022723"/>
    </source>
</evidence>
<name>A0A9P7BF12_9ASCO</name>
<protein>
    <recommendedName>
        <fullName evidence="10">C2H2-type domain-containing protein</fullName>
    </recommendedName>
</protein>
<gene>
    <name evidence="11" type="ORF">C6P40_002750</name>
</gene>
<comment type="caution">
    <text evidence="11">The sequence shown here is derived from an EMBL/GenBank/DDBJ whole genome shotgun (WGS) entry which is preliminary data.</text>
</comment>
<dbReference type="InterPro" id="IPR036236">
    <property type="entry name" value="Znf_C2H2_sf"/>
</dbReference>
<evidence type="ECO:0000313" key="12">
    <source>
        <dbReference type="Proteomes" id="UP000697127"/>
    </source>
</evidence>
<proteinExistence type="inferred from homology"/>
<dbReference type="GO" id="GO:0030687">
    <property type="term" value="C:preribosome, large subunit precursor"/>
    <property type="evidence" value="ECO:0007669"/>
    <property type="project" value="TreeGrafter"/>
</dbReference>
<dbReference type="PANTHER" id="PTHR13182">
    <property type="entry name" value="ZINC FINGER PROTEIN 622"/>
    <property type="match status" value="1"/>
</dbReference>
<evidence type="ECO:0000256" key="9">
    <source>
        <dbReference type="SAM" id="MobiDB-lite"/>
    </source>
</evidence>
<dbReference type="InterPro" id="IPR040025">
    <property type="entry name" value="Znf622/Rei1/Reh1"/>
</dbReference>
<evidence type="ECO:0000256" key="7">
    <source>
        <dbReference type="ARBA" id="ARBA00022833"/>
    </source>
</evidence>
<accession>A0A9P7BF12</accession>
<evidence type="ECO:0000313" key="11">
    <source>
        <dbReference type="EMBL" id="KAG0687199.1"/>
    </source>
</evidence>
<dbReference type="GO" id="GO:0005737">
    <property type="term" value="C:cytoplasm"/>
    <property type="evidence" value="ECO:0007669"/>
    <property type="project" value="UniProtKB-SubCell"/>
</dbReference>
<dbReference type="Pfam" id="PF12756">
    <property type="entry name" value="zf-C2H2_2"/>
    <property type="match status" value="1"/>
</dbReference>
<reference evidence="11" key="1">
    <citation type="submission" date="2020-11" db="EMBL/GenBank/DDBJ databases">
        <title>Kefir isolates.</title>
        <authorList>
            <person name="Marcisauskas S."/>
            <person name="Kim Y."/>
            <person name="Blasche S."/>
        </authorList>
    </citation>
    <scope>NUCLEOTIDE SEQUENCE</scope>
    <source>
        <strain evidence="11">Olga-1</strain>
    </source>
</reference>
<keyword evidence="4" id="KW-0479">Metal-binding</keyword>
<feature type="domain" description="C2H2-type" evidence="10">
    <location>
        <begin position="201"/>
        <end position="222"/>
    </location>
</feature>
<dbReference type="InterPro" id="IPR003604">
    <property type="entry name" value="Matrin/U1-like-C_Znf_C2H2"/>
</dbReference>
<comment type="subcellular location">
    <subcellularLocation>
        <location evidence="1">Cytoplasm</location>
    </subcellularLocation>
</comment>
<evidence type="ECO:0000256" key="6">
    <source>
        <dbReference type="ARBA" id="ARBA00022771"/>
    </source>
</evidence>
<feature type="compositionally biased region" description="Acidic residues" evidence="9">
    <location>
        <begin position="169"/>
        <end position="179"/>
    </location>
</feature>
<dbReference type="GO" id="GO:0008270">
    <property type="term" value="F:zinc ion binding"/>
    <property type="evidence" value="ECO:0007669"/>
    <property type="project" value="UniProtKB-KW"/>
</dbReference>
<feature type="domain" description="C2H2-type" evidence="10">
    <location>
        <begin position="14"/>
        <end position="36"/>
    </location>
</feature>